<proteinExistence type="predicted"/>
<gene>
    <name evidence="2" type="ORF">DDT54_05910</name>
    <name evidence="3" type="ORF">EH206_13865</name>
</gene>
<dbReference type="AlphaFoldDB" id="A0A2U1UUY6"/>
<evidence type="ECO:0000256" key="1">
    <source>
        <dbReference type="SAM" id="Coils"/>
    </source>
</evidence>
<dbReference type="Proteomes" id="UP000303847">
    <property type="component" value="Chromosome"/>
</dbReference>
<dbReference type="OrthoDB" id="6631614at2"/>
<reference evidence="3 5" key="2">
    <citation type="submission" date="2018-11" db="EMBL/GenBank/DDBJ databases">
        <title>Genome sequences of Brenneria nigrifluens and Brenneria rubrifaciens.</title>
        <authorList>
            <person name="Poret-Peterson A.T."/>
            <person name="McClean A.E."/>
            <person name="Kluepfel D.A."/>
        </authorList>
    </citation>
    <scope>NUCLEOTIDE SEQUENCE [LARGE SCALE GENOMIC DNA]</scope>
    <source>
        <strain evidence="3 5">ATCC 13028</strain>
    </source>
</reference>
<evidence type="ECO:0000313" key="2">
    <source>
        <dbReference type="EMBL" id="PWC25430.1"/>
    </source>
</evidence>
<keyword evidence="5" id="KW-1185">Reference proteome</keyword>
<organism evidence="2 4">
    <name type="scientific">Brenneria nigrifluens DSM 30175 = ATCC 13028</name>
    <dbReference type="NCBI Taxonomy" id="1121120"/>
    <lineage>
        <taxon>Bacteria</taxon>
        <taxon>Pseudomonadati</taxon>
        <taxon>Pseudomonadota</taxon>
        <taxon>Gammaproteobacteria</taxon>
        <taxon>Enterobacterales</taxon>
        <taxon>Pectobacteriaceae</taxon>
        <taxon>Brenneria</taxon>
    </lineage>
</organism>
<name>A0A2U1UUY6_9GAMM</name>
<dbReference type="RefSeq" id="WP_009113399.1">
    <property type="nucleotide sequence ID" value="NZ_CP034036.1"/>
</dbReference>
<dbReference type="EMBL" id="QDKK01000004">
    <property type="protein sequence ID" value="PWC25430.1"/>
    <property type="molecule type" value="Genomic_DNA"/>
</dbReference>
<accession>A0A2U1UUY6</accession>
<reference evidence="2 4" key="1">
    <citation type="submission" date="2018-04" db="EMBL/GenBank/DDBJ databases">
        <title>Brenneria corticis sp.nov.</title>
        <authorList>
            <person name="Li Y."/>
        </authorList>
    </citation>
    <scope>NUCLEOTIDE SEQUENCE [LARGE SCALE GENOMIC DNA]</scope>
    <source>
        <strain evidence="2 4">LMG 2694</strain>
    </source>
</reference>
<keyword evidence="1" id="KW-0175">Coiled coil</keyword>
<evidence type="ECO:0000313" key="4">
    <source>
        <dbReference type="Proteomes" id="UP000295985"/>
    </source>
</evidence>
<feature type="coiled-coil region" evidence="1">
    <location>
        <begin position="65"/>
        <end position="92"/>
    </location>
</feature>
<sequence>MKAPDITEIEVTLYFHQCPYSKNIVVTTCDMSQQGYTLLGTHTDTFPVPQVSPVDLINLQIDTLKNQQQKILADAQIKAGELEDKIQRLLCIEHQPSFDKKRHIPF</sequence>
<evidence type="ECO:0000313" key="3">
    <source>
        <dbReference type="EMBL" id="QCR05180.1"/>
    </source>
</evidence>
<dbReference type="EMBL" id="CP034036">
    <property type="protein sequence ID" value="QCR05180.1"/>
    <property type="molecule type" value="Genomic_DNA"/>
</dbReference>
<protein>
    <submittedName>
        <fullName evidence="2">Uncharacterized protein</fullName>
    </submittedName>
</protein>
<evidence type="ECO:0000313" key="5">
    <source>
        <dbReference type="Proteomes" id="UP000303847"/>
    </source>
</evidence>
<dbReference type="Proteomes" id="UP000295985">
    <property type="component" value="Unassembled WGS sequence"/>
</dbReference>